<dbReference type="PANTHER" id="PTHR43591">
    <property type="entry name" value="METHYLTRANSFERASE"/>
    <property type="match status" value="1"/>
</dbReference>
<dbReference type="Proteomes" id="UP000015104">
    <property type="component" value="Unassembled WGS sequence"/>
</dbReference>
<dbReference type="SUPFAM" id="SSF53335">
    <property type="entry name" value="S-adenosyl-L-methionine-dependent methyltransferases"/>
    <property type="match status" value="1"/>
</dbReference>
<dbReference type="OrthoDB" id="10039245at2759"/>
<protein>
    <recommendedName>
        <fullName evidence="1">Methyltransferase type 11 domain-containing protein</fullName>
    </recommendedName>
</protein>
<reference evidence="2" key="2">
    <citation type="submission" date="2015-06" db="UniProtKB">
        <authorList>
            <consortium name="EnsemblMetazoa"/>
        </authorList>
    </citation>
    <scope>IDENTIFICATION</scope>
</reference>
<evidence type="ECO:0000313" key="3">
    <source>
        <dbReference type="Proteomes" id="UP000015104"/>
    </source>
</evidence>
<organism evidence="2 3">
    <name type="scientific">Tetranychus urticae</name>
    <name type="common">Two-spotted spider mite</name>
    <dbReference type="NCBI Taxonomy" id="32264"/>
    <lineage>
        <taxon>Eukaryota</taxon>
        <taxon>Metazoa</taxon>
        <taxon>Ecdysozoa</taxon>
        <taxon>Arthropoda</taxon>
        <taxon>Chelicerata</taxon>
        <taxon>Arachnida</taxon>
        <taxon>Acari</taxon>
        <taxon>Acariformes</taxon>
        <taxon>Trombidiformes</taxon>
        <taxon>Prostigmata</taxon>
        <taxon>Eleutherengona</taxon>
        <taxon>Raphignathae</taxon>
        <taxon>Tetranychoidea</taxon>
        <taxon>Tetranychidae</taxon>
        <taxon>Tetranychus</taxon>
    </lineage>
</organism>
<dbReference type="InterPro" id="IPR013216">
    <property type="entry name" value="Methyltransf_11"/>
</dbReference>
<evidence type="ECO:0000259" key="1">
    <source>
        <dbReference type="Pfam" id="PF08241"/>
    </source>
</evidence>
<reference evidence="3" key="1">
    <citation type="submission" date="2011-08" db="EMBL/GenBank/DDBJ databases">
        <authorList>
            <person name="Rombauts S."/>
        </authorList>
    </citation>
    <scope>NUCLEOTIDE SEQUENCE</scope>
    <source>
        <strain evidence="3">London</strain>
    </source>
</reference>
<dbReference type="Pfam" id="PF08241">
    <property type="entry name" value="Methyltransf_11"/>
    <property type="match status" value="1"/>
</dbReference>
<dbReference type="EnsemblMetazoa" id="tetur09g00090.1">
    <property type="protein sequence ID" value="tetur09g00090.1"/>
    <property type="gene ID" value="tetur09g00090"/>
</dbReference>
<dbReference type="CDD" id="cd02440">
    <property type="entry name" value="AdoMet_MTases"/>
    <property type="match status" value="1"/>
</dbReference>
<dbReference type="AlphaFoldDB" id="T1KCQ3"/>
<sequence>MASEKKDMFNYIEETLKPMPKEECTKMYADWSDKYEEDMPGCGYNAPQGAAAKFNELNLPKDSKILDCGAGTGLLGKALTELGYTNLEALDGCEKMAEKAKEKNIYKKITISYVGPEIELPLEPESYDALIMVGVFCPGHFPLHIGTFKQFLKVLKKGGIITWAMANPDRYAERDETYANNGFQKIMDSLVAEGLVEVVADHPKVQQDYLKGEDGFFWALRKL</sequence>
<dbReference type="PANTHER" id="PTHR43591:SF110">
    <property type="entry name" value="RHODANESE DOMAIN-CONTAINING PROTEIN"/>
    <property type="match status" value="1"/>
</dbReference>
<feature type="domain" description="Methyltransferase type 11" evidence="1">
    <location>
        <begin position="66"/>
        <end position="161"/>
    </location>
</feature>
<dbReference type="InterPro" id="IPR029063">
    <property type="entry name" value="SAM-dependent_MTases_sf"/>
</dbReference>
<keyword evidence="3" id="KW-1185">Reference proteome</keyword>
<accession>T1KCQ3</accession>
<dbReference type="eggNOG" id="KOG1541">
    <property type="taxonomic scope" value="Eukaryota"/>
</dbReference>
<dbReference type="HOGENOM" id="CLU_090201_1_0_1"/>
<dbReference type="GO" id="GO:0008757">
    <property type="term" value="F:S-adenosylmethionine-dependent methyltransferase activity"/>
    <property type="evidence" value="ECO:0007669"/>
    <property type="project" value="InterPro"/>
</dbReference>
<gene>
    <name evidence="2" type="primary">107363246</name>
</gene>
<dbReference type="KEGG" id="tut:107363246"/>
<dbReference type="EMBL" id="CAEY01001995">
    <property type="status" value="NOT_ANNOTATED_CDS"/>
    <property type="molecule type" value="Genomic_DNA"/>
</dbReference>
<name>T1KCQ3_TETUR</name>
<evidence type="ECO:0000313" key="2">
    <source>
        <dbReference type="EnsemblMetazoa" id="tetur09g00090.1"/>
    </source>
</evidence>
<dbReference type="STRING" id="32264.T1KCQ3"/>
<dbReference type="Gene3D" id="3.40.50.150">
    <property type="entry name" value="Vaccinia Virus protein VP39"/>
    <property type="match status" value="1"/>
</dbReference>
<proteinExistence type="predicted"/>
<dbReference type="OMA" id="FCPGHFP"/>